<keyword evidence="2" id="KW-1185">Reference proteome</keyword>
<evidence type="ECO:0000313" key="1">
    <source>
        <dbReference type="EMBL" id="TDO22399.1"/>
    </source>
</evidence>
<proteinExistence type="predicted"/>
<comment type="caution">
    <text evidence="1">The sequence shown here is derived from an EMBL/GenBank/DDBJ whole genome shotgun (WGS) entry which is preliminary data.</text>
</comment>
<evidence type="ECO:0000313" key="2">
    <source>
        <dbReference type="Proteomes" id="UP000295499"/>
    </source>
</evidence>
<gene>
    <name evidence="1" type="ORF">CLV32_1372</name>
</gene>
<reference evidence="1 2" key="1">
    <citation type="submission" date="2019-03" db="EMBL/GenBank/DDBJ databases">
        <title>Genomic Encyclopedia of Archaeal and Bacterial Type Strains, Phase II (KMG-II): from individual species to whole genera.</title>
        <authorList>
            <person name="Goeker M."/>
        </authorList>
    </citation>
    <scope>NUCLEOTIDE SEQUENCE [LARGE SCALE GENOMIC DNA]</scope>
    <source>
        <strain evidence="1 2">DSM 19034</strain>
    </source>
</reference>
<dbReference type="EMBL" id="SNWM01000002">
    <property type="protein sequence ID" value="TDO22399.1"/>
    <property type="molecule type" value="Genomic_DNA"/>
</dbReference>
<protein>
    <submittedName>
        <fullName evidence="1">Uncharacterized protein</fullName>
    </submittedName>
</protein>
<sequence>MDLDSSCFVNIDLNKKNMKKYQFSQTGINAMQTDIYALQDEAVYAFAAEVAKDFKRWAITYLAFTASQLRDLSNLNEQSISFLASQGSFAIRNRRPIKFVKPTDIINSSFGDKLVALSTTLSAVSNREGRFSASGELVIEITYGCKQHYPEVLEHELLAY</sequence>
<organism evidence="1 2">
    <name type="scientific">Pedobacter duraquae</name>
    <dbReference type="NCBI Taxonomy" id="425511"/>
    <lineage>
        <taxon>Bacteria</taxon>
        <taxon>Pseudomonadati</taxon>
        <taxon>Bacteroidota</taxon>
        <taxon>Sphingobacteriia</taxon>
        <taxon>Sphingobacteriales</taxon>
        <taxon>Sphingobacteriaceae</taxon>
        <taxon>Pedobacter</taxon>
    </lineage>
</organism>
<accession>A0A4R6IK25</accession>
<dbReference type="Proteomes" id="UP000295499">
    <property type="component" value="Unassembled WGS sequence"/>
</dbReference>
<dbReference type="AlphaFoldDB" id="A0A4R6IK25"/>
<name>A0A4R6IK25_9SPHI</name>